<evidence type="ECO:0000313" key="2">
    <source>
        <dbReference type="Proteomes" id="UP000593576"/>
    </source>
</evidence>
<dbReference type="OrthoDB" id="1717299at2759"/>
<keyword evidence="2" id="KW-1185">Reference proteome</keyword>
<reference evidence="1 2" key="1">
    <citation type="journal article" date="2019" name="Genome Biol. Evol.">
        <title>Insights into the evolution of the New World diploid cottons (Gossypium, subgenus Houzingenia) based on genome sequencing.</title>
        <authorList>
            <person name="Grover C.E."/>
            <person name="Arick M.A. 2nd"/>
            <person name="Thrash A."/>
            <person name="Conover J.L."/>
            <person name="Sanders W.S."/>
            <person name="Peterson D.G."/>
            <person name="Frelichowski J.E."/>
            <person name="Scheffler J.A."/>
            <person name="Scheffler B.E."/>
            <person name="Wendel J.F."/>
        </authorList>
    </citation>
    <scope>NUCLEOTIDE SEQUENCE [LARGE SCALE GENOMIC DNA]</scope>
    <source>
        <strain evidence="1">1</strain>
        <tissue evidence="1">Leaf</tissue>
    </source>
</reference>
<evidence type="ECO:0000313" key="1">
    <source>
        <dbReference type="EMBL" id="MBA0858944.1"/>
    </source>
</evidence>
<evidence type="ECO:0008006" key="3">
    <source>
        <dbReference type="Google" id="ProtNLM"/>
    </source>
</evidence>
<proteinExistence type="predicted"/>
<dbReference type="Proteomes" id="UP000593576">
    <property type="component" value="Unassembled WGS sequence"/>
</dbReference>
<name>A0A7J9LJQ0_GOSSC</name>
<comment type="caution">
    <text evidence="1">The sequence shown here is derived from an EMBL/GenBank/DDBJ whole genome shotgun (WGS) entry which is preliminary data.</text>
</comment>
<dbReference type="EMBL" id="JABFAF010000007">
    <property type="protein sequence ID" value="MBA0858944.1"/>
    <property type="molecule type" value="Genomic_DNA"/>
</dbReference>
<sequence>MIGKLRENTEYPIGAVRVTEQVKMVIREIWRVYSAQWVRRLVNDDVCLRCGEAAETTSHACEDCLCAVKVNFDGGFYNDLEASSSGIIIRDNKGLMMGATCNWSRNIPSVEVTEALEGGLPADEEGLHSEARCSWVKEGPVAIREIVVVEERNLCRTT</sequence>
<protein>
    <recommendedName>
        <fullName evidence="3">RNase H type-1 domain-containing protein</fullName>
    </recommendedName>
</protein>
<organism evidence="1 2">
    <name type="scientific">Gossypium schwendimanii</name>
    <name type="common">Cotton</name>
    <dbReference type="NCBI Taxonomy" id="34291"/>
    <lineage>
        <taxon>Eukaryota</taxon>
        <taxon>Viridiplantae</taxon>
        <taxon>Streptophyta</taxon>
        <taxon>Embryophyta</taxon>
        <taxon>Tracheophyta</taxon>
        <taxon>Spermatophyta</taxon>
        <taxon>Magnoliopsida</taxon>
        <taxon>eudicotyledons</taxon>
        <taxon>Gunneridae</taxon>
        <taxon>Pentapetalae</taxon>
        <taxon>rosids</taxon>
        <taxon>malvids</taxon>
        <taxon>Malvales</taxon>
        <taxon>Malvaceae</taxon>
        <taxon>Malvoideae</taxon>
        <taxon>Gossypium</taxon>
    </lineage>
</organism>
<dbReference type="AlphaFoldDB" id="A0A7J9LJQ0"/>
<accession>A0A7J9LJQ0</accession>
<gene>
    <name evidence="1" type="ORF">Goshw_001952</name>
</gene>